<evidence type="ECO:0000313" key="12">
    <source>
        <dbReference type="EMBL" id="OOC10959.1"/>
    </source>
</evidence>
<reference evidence="12 13" key="1">
    <citation type="submission" date="2017-02" db="EMBL/GenBank/DDBJ databases">
        <title>Genomic diversity within the haloalkaliphilic genus Thioalkalivibrio.</title>
        <authorList>
            <person name="Ahn A.-C."/>
            <person name="Meier-Kolthoff J."/>
            <person name="Overmars L."/>
            <person name="Richter M."/>
            <person name="Woyke T."/>
            <person name="Sorokin D.Y."/>
            <person name="Muyzer G."/>
        </authorList>
    </citation>
    <scope>NUCLEOTIDE SEQUENCE [LARGE SCALE GENOMIC DNA]</scope>
    <source>
        <strain evidence="12 13">HL17</strain>
    </source>
</reference>
<evidence type="ECO:0000256" key="7">
    <source>
        <dbReference type="ARBA" id="ARBA00038932"/>
    </source>
</evidence>
<dbReference type="InterPro" id="IPR001398">
    <property type="entry name" value="Macrophage_inhib_fac"/>
</dbReference>
<comment type="subcellular location">
    <subcellularLocation>
        <location evidence="1">Secreted</location>
    </subcellularLocation>
</comment>
<dbReference type="EC" id="5.3.3.12" evidence="7"/>
<dbReference type="EC" id="5.3.2.1" evidence="8"/>
<comment type="catalytic activity">
    <reaction evidence="5">
        <text>3-phenylpyruvate = enol-phenylpyruvate</text>
        <dbReference type="Rhea" id="RHEA:17097"/>
        <dbReference type="ChEBI" id="CHEBI:16815"/>
        <dbReference type="ChEBI" id="CHEBI:18005"/>
        <dbReference type="EC" id="5.3.2.1"/>
    </reaction>
</comment>
<dbReference type="Proteomes" id="UP000189177">
    <property type="component" value="Unassembled WGS sequence"/>
</dbReference>
<evidence type="ECO:0000256" key="1">
    <source>
        <dbReference type="ARBA" id="ARBA00004613"/>
    </source>
</evidence>
<dbReference type="Gene3D" id="3.30.429.10">
    <property type="entry name" value="Macrophage Migration Inhibitory Factor"/>
    <property type="match status" value="1"/>
</dbReference>
<dbReference type="PANTHER" id="PTHR11954">
    <property type="entry name" value="D-DOPACHROME DECARBOXYLASE"/>
    <property type="match status" value="1"/>
</dbReference>
<name>A0A1V3A0X6_9GAMM</name>
<evidence type="ECO:0000256" key="11">
    <source>
        <dbReference type="ARBA" id="ARBA00042730"/>
    </source>
</evidence>
<evidence type="ECO:0000256" key="9">
    <source>
        <dbReference type="ARBA" id="ARBA00041631"/>
    </source>
</evidence>
<dbReference type="AlphaFoldDB" id="A0A1V3A0X6"/>
<dbReference type="OrthoDB" id="5769863at2"/>
<dbReference type="PANTHER" id="PTHR11954:SF6">
    <property type="entry name" value="MACROPHAGE MIGRATION INHIBITORY FACTOR"/>
    <property type="match status" value="1"/>
</dbReference>
<evidence type="ECO:0000256" key="4">
    <source>
        <dbReference type="ARBA" id="ARBA00023235"/>
    </source>
</evidence>
<dbReference type="GO" id="GO:0005615">
    <property type="term" value="C:extracellular space"/>
    <property type="evidence" value="ECO:0007669"/>
    <property type="project" value="UniProtKB-KW"/>
</dbReference>
<keyword evidence="4" id="KW-0413">Isomerase</keyword>
<dbReference type="GO" id="GO:0004167">
    <property type="term" value="F:dopachrome isomerase activity"/>
    <property type="evidence" value="ECO:0007669"/>
    <property type="project" value="UniProtKB-EC"/>
</dbReference>
<keyword evidence="2" id="KW-0202">Cytokine</keyword>
<organism evidence="12 13">
    <name type="scientific">Thioalkalivibrio halophilus</name>
    <dbReference type="NCBI Taxonomy" id="252474"/>
    <lineage>
        <taxon>Bacteria</taxon>
        <taxon>Pseudomonadati</taxon>
        <taxon>Pseudomonadota</taxon>
        <taxon>Gammaproteobacteria</taxon>
        <taxon>Chromatiales</taxon>
        <taxon>Ectothiorhodospiraceae</taxon>
        <taxon>Thioalkalivibrio</taxon>
    </lineage>
</organism>
<keyword evidence="3" id="KW-0964">Secreted</keyword>
<evidence type="ECO:0000256" key="10">
    <source>
        <dbReference type="ARBA" id="ARBA00041912"/>
    </source>
</evidence>
<dbReference type="SUPFAM" id="SSF55331">
    <property type="entry name" value="Tautomerase/MIF"/>
    <property type="match status" value="1"/>
</dbReference>
<keyword evidence="13" id="KW-1185">Reference proteome</keyword>
<sequence>MPLLRIETNVALPADPDAVTARLSTAVAEWLNKPEGYVMVALGHNAHMRFGGSTEALAYCELKSIGLPEGLTRELSRKLCDALQAELGVEPARVYIEFADAPRHFWGTNGTTF</sequence>
<dbReference type="EMBL" id="MUZR01000007">
    <property type="protein sequence ID" value="OOC10959.1"/>
    <property type="molecule type" value="Genomic_DNA"/>
</dbReference>
<dbReference type="STRING" id="252474.B1A74_02140"/>
<dbReference type="GO" id="GO:0050178">
    <property type="term" value="F:phenylpyruvate tautomerase activity"/>
    <property type="evidence" value="ECO:0007669"/>
    <property type="project" value="UniProtKB-EC"/>
</dbReference>
<comment type="caution">
    <text evidence="12">The sequence shown here is derived from an EMBL/GenBank/DDBJ whole genome shotgun (WGS) entry which is preliminary data.</text>
</comment>
<dbReference type="RefSeq" id="WP_018946422.1">
    <property type="nucleotide sequence ID" value="NZ_MUZR01000007.1"/>
</dbReference>
<evidence type="ECO:0000256" key="6">
    <source>
        <dbReference type="ARBA" id="ARBA00036823"/>
    </source>
</evidence>
<dbReference type="Pfam" id="PF01187">
    <property type="entry name" value="MIF"/>
    <property type="match status" value="1"/>
</dbReference>
<comment type="catalytic activity">
    <reaction evidence="6">
        <text>L-dopachrome = 5,6-dihydroxyindole-2-carboxylate</text>
        <dbReference type="Rhea" id="RHEA:13041"/>
        <dbReference type="ChEBI" id="CHEBI:16875"/>
        <dbReference type="ChEBI" id="CHEBI:57509"/>
        <dbReference type="EC" id="5.3.3.12"/>
    </reaction>
</comment>
<dbReference type="GO" id="GO:0005125">
    <property type="term" value="F:cytokine activity"/>
    <property type="evidence" value="ECO:0007669"/>
    <property type="project" value="UniProtKB-KW"/>
</dbReference>
<accession>A0A1V3A0X6</accession>
<evidence type="ECO:0000313" key="13">
    <source>
        <dbReference type="Proteomes" id="UP000189177"/>
    </source>
</evidence>
<gene>
    <name evidence="12" type="ORF">B1A74_02140</name>
</gene>
<protein>
    <recommendedName>
        <fullName evidence="11">L-dopachrome isomerase</fullName>
        <ecNumber evidence="8">5.3.2.1</ecNumber>
        <ecNumber evidence="7">5.3.3.12</ecNumber>
    </recommendedName>
    <alternativeName>
        <fullName evidence="9">L-dopachrome tautomerase</fullName>
    </alternativeName>
    <alternativeName>
        <fullName evidence="10">Phenylpyruvate tautomerase</fullName>
    </alternativeName>
</protein>
<evidence type="ECO:0000256" key="8">
    <source>
        <dbReference type="ARBA" id="ARBA00039086"/>
    </source>
</evidence>
<evidence type="ECO:0000256" key="2">
    <source>
        <dbReference type="ARBA" id="ARBA00022514"/>
    </source>
</evidence>
<evidence type="ECO:0000256" key="3">
    <source>
        <dbReference type="ARBA" id="ARBA00022525"/>
    </source>
</evidence>
<dbReference type="InterPro" id="IPR014347">
    <property type="entry name" value="Tautomerase/MIF_sf"/>
</dbReference>
<evidence type="ECO:0000256" key="5">
    <source>
        <dbReference type="ARBA" id="ARBA00036735"/>
    </source>
</evidence>
<proteinExistence type="predicted"/>